<feature type="compositionally biased region" description="Basic residues" evidence="9">
    <location>
        <begin position="86"/>
        <end position="96"/>
    </location>
</feature>
<feature type="region of interest" description="Disordered" evidence="9">
    <location>
        <begin position="66"/>
        <end position="96"/>
    </location>
</feature>
<evidence type="ECO:0000256" key="9">
    <source>
        <dbReference type="SAM" id="MobiDB-lite"/>
    </source>
</evidence>
<feature type="compositionally biased region" description="Polar residues" evidence="9">
    <location>
        <begin position="476"/>
        <end position="486"/>
    </location>
</feature>
<keyword evidence="5 10" id="KW-1133">Transmembrane helix</keyword>
<feature type="transmembrane region" description="Helical" evidence="10">
    <location>
        <begin position="40"/>
        <end position="62"/>
    </location>
</feature>
<dbReference type="eggNOG" id="ENOG502RU0E">
    <property type="taxonomic scope" value="Eukaryota"/>
</dbReference>
<feature type="region of interest" description="Disordered" evidence="9">
    <location>
        <begin position="1097"/>
        <end position="1164"/>
    </location>
</feature>
<feature type="domain" description="SPATA31-like" evidence="12">
    <location>
        <begin position="89"/>
        <end position="181"/>
    </location>
</feature>
<dbReference type="Proteomes" id="UP000001074">
    <property type="component" value="Unassembled WGS sequence"/>
</dbReference>
<feature type="compositionally biased region" description="Low complexity" evidence="9">
    <location>
        <begin position="538"/>
        <end position="552"/>
    </location>
</feature>
<evidence type="ECO:0000256" key="5">
    <source>
        <dbReference type="ARBA" id="ARBA00022989"/>
    </source>
</evidence>
<feature type="region of interest" description="Disordered" evidence="9">
    <location>
        <begin position="251"/>
        <end position="278"/>
    </location>
</feature>
<dbReference type="GeneTree" id="ENSGT00950000183043"/>
<dbReference type="Pfam" id="PF15371">
    <property type="entry name" value="DUF4599"/>
    <property type="match status" value="1"/>
</dbReference>
<feature type="region of interest" description="Disordered" evidence="9">
    <location>
        <begin position="521"/>
        <end position="554"/>
    </location>
</feature>
<comment type="subcellular location">
    <subcellularLocation>
        <location evidence="1">Membrane</location>
        <topology evidence="1">Single-pass membrane protein</topology>
    </subcellularLocation>
</comment>
<proteinExistence type="inferred from homology"/>
<sequence length="1246" mass="136173">PQATPSAQLPEGSSAIQMMENPLFSLKNVIATWQNTSPSWVLDTIFGLLCGLLLFLVTVHFWERDQSLPPPRKHRNSRKRSMEPKRRSRSRSRKKSGVLKACRECLQELEEARSLISLLGSHLGRPPEQGGLHQFSCQDSPDEVCTAAPAEAHLPDGAHLPGGEPAEDAAPTKSPSASLAPLPLASTLSAEHQDQSDLKGTPLGTIAKSSPPSNAIVALPSRAISRVGHSSCPLPALTWWQEAARALYLSTSSQRKSQQEHLSHHPPKASFRGDPTDRQVEPGSLAFVNPGVQRLLEILLTKRAELMMWKEKEKEGSLSKQMVPGCHLRSLGSMWKSLGAEQDTPTPQPRWSLRDKQEQVPGSQQSHIKFLEEHLQHKCSQLFWGLPSLHSESLVATAWVSKSSSYLQPLSVLFNGNSNDFPVPVQLRAPAGLSQAPPLPLPGAQPLPSQPPPLAPIQTQTQNLTSSLSIGSPSSPHQMGTSGVSCPTAQNKNIPCIPNEIQHLECSLLQKQQKREKALPSVTKRSQDVFSQPTPNLPQHSGVSQGPGSVSGFQRDFISPNLQKLHLQKGLVEDEQRGGLHFKVQVSLELKQPQGQVPQVCQVQDKQGPLHVSVFASKSSQDPQKMESRHQRKSQGKGQPSKDVSRRLRQLKALGISSKKKSERDLKPPKSDSGTCLPRSTDQNHLVGKLEQIDQDLDPLRVDQPWLADNHAFPKGNTHMETRNPATSESREHYVNTSRELSFLSPSTRQMLEVHFLKFQVRCECGLSLPALEPINLKLHEAQYSHLPQSPLPGSAACVPEVHSEAKFTKALGKPPQAFSEEVITKESGRLPTTSANASKSSQGSFEKSQTSIEGTPSGSGHGLSEAPRTKEENRPSSQSLTPNLRGKTQQNGTVMAVKKKSPKPNPSSTVARKEAKQEKGTQTPEDPCQRPAILEKKVSSHSSRAEESRKAVEAETDPAWEVIVGPSVLGYIQTTNMDMKRSGSPGPTQRSSPLANSVAQDLKEPCLTTKKTSKYELQGKVESGSQLPDHAPDYATGMLIQDDVTNVLLQDPHTDVLLAADILASHWALCGSQGKKTSGDMPAAQGPYNLIWSRQSSQGQQAPGIAKVKAPWQSQREMLVPTDQREDKRRPKPGPHKEGLAERRTSQARGMSHPPHVRGKGDTLGRKYLQRLPEEEMVFVECNCTKKMRHSLQDKGSKDPLQKGLPASAIGRSQEPVKSRSCVDTGPAEAQAIMTAVGQILVEKL</sequence>
<name>G1Q271_MYOLU</name>
<feature type="region of interest" description="Disordered" evidence="9">
    <location>
        <begin position="434"/>
        <end position="486"/>
    </location>
</feature>
<dbReference type="OMA" id="EMAGNEA"/>
<dbReference type="EMBL" id="AAPE02035477">
    <property type="status" value="NOT_ANNOTATED_CDS"/>
    <property type="molecule type" value="Genomic_DNA"/>
</dbReference>
<feature type="compositionally biased region" description="Polar residues" evidence="9">
    <location>
        <begin position="986"/>
        <end position="1000"/>
    </location>
</feature>
<feature type="compositionally biased region" description="Basic and acidic residues" evidence="9">
    <location>
        <begin position="1124"/>
        <end position="1146"/>
    </location>
</feature>
<evidence type="ECO:0000256" key="3">
    <source>
        <dbReference type="ARBA" id="ARBA00022782"/>
    </source>
</evidence>
<feature type="compositionally biased region" description="Polar residues" evidence="9">
    <location>
        <begin position="672"/>
        <end position="684"/>
    </location>
</feature>
<feature type="domain" description="SPATA31" evidence="11">
    <location>
        <begin position="364"/>
        <end position="706"/>
    </location>
</feature>
<feature type="region of interest" description="Disordered" evidence="9">
    <location>
        <begin position="1191"/>
        <end position="1223"/>
    </location>
</feature>
<dbReference type="AlphaFoldDB" id="G1Q271"/>
<feature type="compositionally biased region" description="Low complexity" evidence="9">
    <location>
        <begin position="169"/>
        <end position="190"/>
    </location>
</feature>
<keyword evidence="14" id="KW-1185">Reference proteome</keyword>
<keyword evidence="6 10" id="KW-0472">Membrane</keyword>
<organism evidence="13 14">
    <name type="scientific">Myotis lucifugus</name>
    <name type="common">Little brown bat</name>
    <dbReference type="NCBI Taxonomy" id="59463"/>
    <lineage>
        <taxon>Eukaryota</taxon>
        <taxon>Metazoa</taxon>
        <taxon>Chordata</taxon>
        <taxon>Craniata</taxon>
        <taxon>Vertebrata</taxon>
        <taxon>Euteleostomi</taxon>
        <taxon>Mammalia</taxon>
        <taxon>Eutheria</taxon>
        <taxon>Laurasiatheria</taxon>
        <taxon>Chiroptera</taxon>
        <taxon>Yangochiroptera</taxon>
        <taxon>Vespertilionidae</taxon>
        <taxon>Myotis</taxon>
    </lineage>
</organism>
<feature type="region of interest" description="Disordered" evidence="9">
    <location>
        <begin position="826"/>
        <end position="956"/>
    </location>
</feature>
<evidence type="ECO:0000259" key="11">
    <source>
        <dbReference type="Pfam" id="PF14650"/>
    </source>
</evidence>
<comment type="similarity">
    <text evidence="7">Belongs to the SPATA31 family.</text>
</comment>
<feature type="region of interest" description="Disordered" evidence="9">
    <location>
        <begin position="979"/>
        <end position="1000"/>
    </location>
</feature>
<dbReference type="PANTHER" id="PTHR21859:SF55">
    <property type="entry name" value="SPERMATOGENESIS-ASSOCIATED PROTEIN 31A1-RELATED"/>
    <property type="match status" value="1"/>
</dbReference>
<keyword evidence="3" id="KW-0221">Differentiation</keyword>
<feature type="compositionally biased region" description="Polar residues" evidence="9">
    <location>
        <begin position="831"/>
        <end position="859"/>
    </location>
</feature>
<evidence type="ECO:0000256" key="4">
    <source>
        <dbReference type="ARBA" id="ARBA00022871"/>
    </source>
</evidence>
<dbReference type="Ensembl" id="ENSMLUT00000027838.1">
    <property type="protein sequence ID" value="ENSMLUP00000017804.1"/>
    <property type="gene ID" value="ENSMLUG00000023173.1"/>
</dbReference>
<dbReference type="Pfam" id="PF14650">
    <property type="entry name" value="FAM75"/>
    <property type="match status" value="1"/>
</dbReference>
<dbReference type="InterPro" id="IPR027970">
    <property type="entry name" value="SPATA31-like"/>
</dbReference>
<dbReference type="HOGENOM" id="CLU_005668_2_0_1"/>
<dbReference type="InParanoid" id="G1Q271"/>
<feature type="compositionally biased region" description="Low complexity" evidence="9">
    <location>
        <begin position="466"/>
        <end position="475"/>
    </location>
</feature>
<evidence type="ECO:0000256" key="1">
    <source>
        <dbReference type="ARBA" id="ARBA00004167"/>
    </source>
</evidence>
<dbReference type="InterPro" id="IPR039509">
    <property type="entry name" value="SPATA31"/>
</dbReference>
<dbReference type="GO" id="GO:0007283">
    <property type="term" value="P:spermatogenesis"/>
    <property type="evidence" value="ECO:0007669"/>
    <property type="project" value="UniProtKB-KW"/>
</dbReference>
<evidence type="ECO:0000313" key="14">
    <source>
        <dbReference type="Proteomes" id="UP000001074"/>
    </source>
</evidence>
<feature type="compositionally biased region" description="Basic and acidic residues" evidence="9">
    <location>
        <begin position="1192"/>
        <end position="1202"/>
    </location>
</feature>
<accession>G1Q271</accession>
<feature type="compositionally biased region" description="Basic and acidic residues" evidence="9">
    <location>
        <begin position="934"/>
        <end position="954"/>
    </location>
</feature>
<feature type="region of interest" description="Disordered" evidence="9">
    <location>
        <begin position="616"/>
        <end position="687"/>
    </location>
</feature>
<feature type="compositionally biased region" description="Pro residues" evidence="9">
    <location>
        <begin position="437"/>
        <end position="455"/>
    </location>
</feature>
<evidence type="ECO:0000259" key="12">
    <source>
        <dbReference type="Pfam" id="PF15371"/>
    </source>
</evidence>
<feature type="compositionally biased region" description="Basic and acidic residues" evidence="9">
    <location>
        <begin position="660"/>
        <end position="670"/>
    </location>
</feature>
<feature type="region of interest" description="Disordered" evidence="9">
    <location>
        <begin position="153"/>
        <end position="212"/>
    </location>
</feature>
<evidence type="ECO:0000256" key="8">
    <source>
        <dbReference type="ARBA" id="ARBA00037695"/>
    </source>
</evidence>
<keyword evidence="4" id="KW-0744">Spermatogenesis</keyword>
<comment type="function">
    <text evidence="8">May play a role in spermatogenesis.</text>
</comment>
<evidence type="ECO:0000256" key="7">
    <source>
        <dbReference type="ARBA" id="ARBA00035009"/>
    </source>
</evidence>
<evidence type="ECO:0008006" key="15">
    <source>
        <dbReference type="Google" id="ProtNLM"/>
    </source>
</evidence>
<keyword evidence="2 10" id="KW-0812">Transmembrane</keyword>
<reference evidence="13" key="3">
    <citation type="submission" date="2025-09" db="UniProtKB">
        <authorList>
            <consortium name="Ensembl"/>
        </authorList>
    </citation>
    <scope>IDENTIFICATION</scope>
</reference>
<feature type="region of interest" description="Disordered" evidence="9">
    <location>
        <begin position="710"/>
        <end position="729"/>
    </location>
</feature>
<evidence type="ECO:0000256" key="10">
    <source>
        <dbReference type="SAM" id="Phobius"/>
    </source>
</evidence>
<evidence type="ECO:0000256" key="2">
    <source>
        <dbReference type="ARBA" id="ARBA00022692"/>
    </source>
</evidence>
<protein>
    <recommendedName>
        <fullName evidence="15">SPATA31 subfamily E member 1</fullName>
    </recommendedName>
</protein>
<evidence type="ECO:0000256" key="6">
    <source>
        <dbReference type="ARBA" id="ARBA00023136"/>
    </source>
</evidence>
<feature type="compositionally biased region" description="Polar residues" evidence="9">
    <location>
        <begin position="876"/>
        <end position="894"/>
    </location>
</feature>
<reference evidence="13 14" key="1">
    <citation type="journal article" date="2011" name="Nature">
        <title>A high-resolution map of human evolutionary constraint using 29 mammals.</title>
        <authorList>
            <person name="Lindblad-Toh K."/>
            <person name="Garber M."/>
            <person name="Zuk O."/>
            <person name="Lin M.F."/>
            <person name="Parker B.J."/>
            <person name="Washietl S."/>
            <person name="Kheradpour P."/>
            <person name="Ernst J."/>
            <person name="Jordan G."/>
            <person name="Mauceli E."/>
            <person name="Ward L.D."/>
            <person name="Lowe C.B."/>
            <person name="Holloway A.K."/>
            <person name="Clamp M."/>
            <person name="Gnerre S."/>
            <person name="Alfoldi J."/>
            <person name="Beal K."/>
            <person name="Chang J."/>
            <person name="Clawson H."/>
            <person name="Cuff J."/>
            <person name="Di Palma F."/>
            <person name="Fitzgerald S."/>
            <person name="Flicek P."/>
            <person name="Guttman M."/>
            <person name="Hubisz M.J."/>
            <person name="Jaffe D.B."/>
            <person name="Jungreis I."/>
            <person name="Kent W.J."/>
            <person name="Kostka D."/>
            <person name="Lara M."/>
            <person name="Martins A.L."/>
            <person name="Massingham T."/>
            <person name="Moltke I."/>
            <person name="Raney B.J."/>
            <person name="Rasmussen M.D."/>
            <person name="Robinson J."/>
            <person name="Stark A."/>
            <person name="Vilella A.J."/>
            <person name="Wen J."/>
            <person name="Xie X."/>
            <person name="Zody M.C."/>
            <person name="Baldwin J."/>
            <person name="Bloom T."/>
            <person name="Chin C.W."/>
            <person name="Heiman D."/>
            <person name="Nicol R."/>
            <person name="Nusbaum C."/>
            <person name="Young S."/>
            <person name="Wilkinson J."/>
            <person name="Worley K.C."/>
            <person name="Kovar C.L."/>
            <person name="Muzny D.M."/>
            <person name="Gibbs R.A."/>
            <person name="Cree A."/>
            <person name="Dihn H.H."/>
            <person name="Fowler G."/>
            <person name="Jhangiani S."/>
            <person name="Joshi V."/>
            <person name="Lee S."/>
            <person name="Lewis L.R."/>
            <person name="Nazareth L.V."/>
            <person name="Okwuonu G."/>
            <person name="Santibanez J."/>
            <person name="Warren W.C."/>
            <person name="Mardis E.R."/>
            <person name="Weinstock G.M."/>
            <person name="Wilson R.K."/>
            <person name="Delehaunty K."/>
            <person name="Dooling D."/>
            <person name="Fronik C."/>
            <person name="Fulton L."/>
            <person name="Fulton B."/>
            <person name="Graves T."/>
            <person name="Minx P."/>
            <person name="Sodergren E."/>
            <person name="Birney E."/>
            <person name="Margulies E.H."/>
            <person name="Herrero J."/>
            <person name="Green E.D."/>
            <person name="Haussler D."/>
            <person name="Siepel A."/>
            <person name="Goldman N."/>
            <person name="Pollard K.S."/>
            <person name="Pedersen J.S."/>
            <person name="Lander E.S."/>
            <person name="Kellis M."/>
        </authorList>
    </citation>
    <scope>NUCLEOTIDE SEQUENCE [LARGE SCALE GENOMIC DNA]</scope>
</reference>
<evidence type="ECO:0000313" key="13">
    <source>
        <dbReference type="Ensembl" id="ENSMLUP00000017804.1"/>
    </source>
</evidence>
<reference evidence="13" key="2">
    <citation type="submission" date="2025-08" db="UniProtKB">
        <authorList>
            <consortium name="Ensembl"/>
        </authorList>
    </citation>
    <scope>IDENTIFICATION</scope>
</reference>
<dbReference type="PANTHER" id="PTHR21859">
    <property type="entry name" value="ACROSOME-SPECIFIC PROTEIN"/>
    <property type="match status" value="1"/>
</dbReference>
<dbReference type="GO" id="GO:0016020">
    <property type="term" value="C:membrane"/>
    <property type="evidence" value="ECO:0007669"/>
    <property type="project" value="UniProtKB-SubCell"/>
</dbReference>
<dbReference type="GO" id="GO:0030154">
    <property type="term" value="P:cell differentiation"/>
    <property type="evidence" value="ECO:0007669"/>
    <property type="project" value="UniProtKB-KW"/>
</dbReference>